<proteinExistence type="predicted"/>
<feature type="region of interest" description="Disordered" evidence="1">
    <location>
        <begin position="407"/>
        <end position="615"/>
    </location>
</feature>
<name>A0ABM0MVG7_SACKO</name>
<dbReference type="RefSeq" id="XP_006824008.1">
    <property type="nucleotide sequence ID" value="XM_006823945.1"/>
</dbReference>
<feature type="compositionally biased region" description="Polar residues" evidence="1">
    <location>
        <begin position="300"/>
        <end position="309"/>
    </location>
</feature>
<feature type="compositionally biased region" description="Polar residues" evidence="1">
    <location>
        <begin position="221"/>
        <end position="235"/>
    </location>
</feature>
<feature type="compositionally biased region" description="Polar residues" evidence="1">
    <location>
        <begin position="360"/>
        <end position="378"/>
    </location>
</feature>
<dbReference type="CDD" id="cd01259">
    <property type="entry name" value="PH_APBB1IP"/>
    <property type="match status" value="1"/>
</dbReference>
<feature type="compositionally biased region" description="Basic and acidic residues" evidence="1">
    <location>
        <begin position="457"/>
        <end position="468"/>
    </location>
</feature>
<feature type="compositionally biased region" description="Polar residues" evidence="1">
    <location>
        <begin position="547"/>
        <end position="557"/>
    </location>
</feature>
<feature type="region of interest" description="Disordered" evidence="1">
    <location>
        <begin position="265"/>
        <end position="334"/>
    </location>
</feature>
<feature type="compositionally biased region" description="Low complexity" evidence="1">
    <location>
        <begin position="162"/>
        <end position="212"/>
    </location>
</feature>
<dbReference type="PANTHER" id="PTHR11243:SF23">
    <property type="entry name" value="LD06925P"/>
    <property type="match status" value="1"/>
</dbReference>
<feature type="compositionally biased region" description="Low complexity" evidence="1">
    <location>
        <begin position="236"/>
        <end position="247"/>
    </location>
</feature>
<dbReference type="Proteomes" id="UP000694865">
    <property type="component" value="Unplaced"/>
</dbReference>
<evidence type="ECO:0000259" key="2">
    <source>
        <dbReference type="PROSITE" id="PS50003"/>
    </source>
</evidence>
<dbReference type="PANTHER" id="PTHR11243">
    <property type="entry name" value="GROWTH FACTOR RECEPTOR-BOUND PROTEIN"/>
    <property type="match status" value="1"/>
</dbReference>
<dbReference type="InterPro" id="IPR039665">
    <property type="entry name" value="PH_APBB1IP"/>
</dbReference>
<sequence>HYLLATKSSNTAQEFAEKTKQDLIDEFFLSGANSVPELEGGLYLKAEGKKSWKKHFCMLRGSGIYYCPKGKSKSLKDLVCYVQFEHIDVYNGVGWKKKYKCPSDFCFALKHPQIMQKSKYIKYLCAEDYRTTQKWITAIRIAKYGKQLHMSYKLTQKEMRDNGSNLSSLRSSDTSSMTSMQSSSSTQSSQGTASMASPASSQSSSSAIPQSSVTRSKSDKSNLMTNTSSRNTQEMSSSGSISGRSGTFSHKVGDVFANAWKIGSEMQQQQKQEDRMSVSSTLTVDSFSSESQSQSSKSSVELTSGTPQTKHPVIGVPLPGILKPSPTHHAVEPPKHANVDMDIQSQLLQLELDLEKQKTYNPTHQQISPWSSPVASKSGTDEVDGNANAITKVHVTAKDTEAVSVIVKPPTGLTKHESLKKSKPPPPPKRSADTVTTLSRSVSVGSAARGGISPLRDSQKHVQFKESPDISSSAPARPSSDERFPPPPFPVYQRYSACSTPTTPSFPAPPSPLTPGFQAGLTSPPTPNYPAPPPWIPADNESRPRAATSTDKVSNLAMNAGFLADLQKAIRGPPQNPQQETGEKKAPPPPPKRSGESATSRSSKKHPPPPPQRFT</sequence>
<dbReference type="InterPro" id="IPR039664">
    <property type="entry name" value="GRB/APBB1IP"/>
</dbReference>
<evidence type="ECO:0000256" key="1">
    <source>
        <dbReference type="SAM" id="MobiDB-lite"/>
    </source>
</evidence>
<feature type="region of interest" description="Disordered" evidence="1">
    <location>
        <begin position="360"/>
        <end position="381"/>
    </location>
</feature>
<dbReference type="InterPro" id="IPR011993">
    <property type="entry name" value="PH-like_dom_sf"/>
</dbReference>
<feature type="region of interest" description="Disordered" evidence="1">
    <location>
        <begin position="159"/>
        <end position="247"/>
    </location>
</feature>
<evidence type="ECO:0000313" key="3">
    <source>
        <dbReference type="Proteomes" id="UP000694865"/>
    </source>
</evidence>
<feature type="compositionally biased region" description="Pro residues" evidence="1">
    <location>
        <begin position="504"/>
        <end position="513"/>
    </location>
</feature>
<dbReference type="SMART" id="SM00233">
    <property type="entry name" value="PH"/>
    <property type="match status" value="1"/>
</dbReference>
<feature type="domain" description="PH" evidence="2">
    <location>
        <begin position="35"/>
        <end position="144"/>
    </location>
</feature>
<feature type="compositionally biased region" description="Polar residues" evidence="1">
    <location>
        <begin position="433"/>
        <end position="444"/>
    </location>
</feature>
<gene>
    <name evidence="4" type="primary">LOC102809240</name>
</gene>
<feature type="compositionally biased region" description="Low complexity" evidence="1">
    <location>
        <begin position="286"/>
        <end position="299"/>
    </location>
</feature>
<dbReference type="Pfam" id="PF00169">
    <property type="entry name" value="PH"/>
    <property type="match status" value="1"/>
</dbReference>
<protein>
    <submittedName>
        <fullName evidence="4">Ras-associated and pleckstrin homology domains-containing protein 1-like</fullName>
    </submittedName>
</protein>
<keyword evidence="3" id="KW-1185">Reference proteome</keyword>
<reference evidence="4" key="1">
    <citation type="submission" date="2025-08" db="UniProtKB">
        <authorList>
            <consortium name="RefSeq"/>
        </authorList>
    </citation>
    <scope>IDENTIFICATION</scope>
    <source>
        <tissue evidence="4">Testes</tissue>
    </source>
</reference>
<dbReference type="GeneID" id="102809240"/>
<dbReference type="SUPFAM" id="SSF50729">
    <property type="entry name" value="PH domain-like"/>
    <property type="match status" value="1"/>
</dbReference>
<dbReference type="PROSITE" id="PS50003">
    <property type="entry name" value="PH_DOMAIN"/>
    <property type="match status" value="1"/>
</dbReference>
<feature type="compositionally biased region" description="Pro residues" evidence="1">
    <location>
        <begin position="524"/>
        <end position="536"/>
    </location>
</feature>
<dbReference type="Gene3D" id="2.30.29.30">
    <property type="entry name" value="Pleckstrin-homology domain (PH domain)/Phosphotyrosine-binding domain (PTB)"/>
    <property type="match status" value="1"/>
</dbReference>
<dbReference type="InterPro" id="IPR001849">
    <property type="entry name" value="PH_domain"/>
</dbReference>
<organism evidence="3 4">
    <name type="scientific">Saccoglossus kowalevskii</name>
    <name type="common">Acorn worm</name>
    <dbReference type="NCBI Taxonomy" id="10224"/>
    <lineage>
        <taxon>Eukaryota</taxon>
        <taxon>Metazoa</taxon>
        <taxon>Hemichordata</taxon>
        <taxon>Enteropneusta</taxon>
        <taxon>Harrimaniidae</taxon>
        <taxon>Saccoglossus</taxon>
    </lineage>
</organism>
<evidence type="ECO:0000313" key="4">
    <source>
        <dbReference type="RefSeq" id="XP_006824008.1"/>
    </source>
</evidence>
<accession>A0ABM0MVG7</accession>
<feature type="non-terminal residue" evidence="4">
    <location>
        <position position="1"/>
    </location>
</feature>